<dbReference type="EMBL" id="MK072313">
    <property type="protein sequence ID" value="AYV81874.1"/>
    <property type="molecule type" value="Genomic_DNA"/>
</dbReference>
<reference evidence="1" key="1">
    <citation type="submission" date="2018-10" db="EMBL/GenBank/DDBJ databases">
        <title>Hidden diversity of soil giant viruses.</title>
        <authorList>
            <person name="Schulz F."/>
            <person name="Alteio L."/>
            <person name="Goudeau D."/>
            <person name="Ryan E.M."/>
            <person name="Malmstrom R.R."/>
            <person name="Blanchard J."/>
            <person name="Woyke T."/>
        </authorList>
    </citation>
    <scope>NUCLEOTIDE SEQUENCE</scope>
    <source>
        <strain evidence="1">HAV1</strain>
    </source>
</reference>
<gene>
    <name evidence="1" type="ORF">Harvfovirus71_9</name>
</gene>
<name>A0A3G5A5U9_9VIRU</name>
<organism evidence="1">
    <name type="scientific">Harvfovirus sp</name>
    <dbReference type="NCBI Taxonomy" id="2487768"/>
    <lineage>
        <taxon>Viruses</taxon>
        <taxon>Varidnaviria</taxon>
        <taxon>Bamfordvirae</taxon>
        <taxon>Nucleocytoviricota</taxon>
        <taxon>Megaviricetes</taxon>
        <taxon>Imitervirales</taxon>
        <taxon>Mimiviridae</taxon>
        <taxon>Klosneuvirinae</taxon>
    </lineage>
</organism>
<protein>
    <submittedName>
        <fullName evidence="1">Uncharacterized protein</fullName>
    </submittedName>
</protein>
<proteinExistence type="predicted"/>
<sequence length="61" mass="7275">MSKPNNFDKRWTEEEKMLLASLRRGQELSEMCKDFGRTYYEITNKLKTIVCELDENGKINE</sequence>
<accession>A0A3G5A5U9</accession>
<evidence type="ECO:0000313" key="1">
    <source>
        <dbReference type="EMBL" id="AYV81874.1"/>
    </source>
</evidence>